<keyword evidence="11 18" id="KW-0503">Monooxygenase</keyword>
<dbReference type="GO" id="GO:0016132">
    <property type="term" value="P:brassinosteroid biosynthetic process"/>
    <property type="evidence" value="ECO:0007669"/>
    <property type="project" value="TreeGrafter"/>
</dbReference>
<keyword evidence="6 19" id="KW-0812">Transmembrane</keyword>
<keyword evidence="20" id="KW-1185">Reference proteome</keyword>
<evidence type="ECO:0000256" key="5">
    <source>
        <dbReference type="ARBA" id="ARBA00022617"/>
    </source>
</evidence>
<dbReference type="PANTHER" id="PTHR24286">
    <property type="entry name" value="CYTOCHROME P450 26"/>
    <property type="match status" value="1"/>
</dbReference>
<evidence type="ECO:0000256" key="11">
    <source>
        <dbReference type="ARBA" id="ARBA00023033"/>
    </source>
</evidence>
<dbReference type="PANTHER" id="PTHR24286:SF30">
    <property type="entry name" value="3-EPI-6-DEOXOCATHASTERONE 23-MONOOXYGENASE CYP90D1"/>
    <property type="match status" value="1"/>
</dbReference>
<dbReference type="OrthoDB" id="3945418at2759"/>
<comment type="cofactor">
    <cofactor evidence="1 17">
        <name>heme</name>
        <dbReference type="ChEBI" id="CHEBI:30413"/>
    </cofactor>
</comment>
<keyword evidence="5 17" id="KW-0349">Heme</keyword>
<evidence type="ECO:0000256" key="10">
    <source>
        <dbReference type="ARBA" id="ARBA00023004"/>
    </source>
</evidence>
<feature type="binding site" description="axial binding residue" evidence="17">
    <location>
        <position position="428"/>
    </location>
    <ligand>
        <name>heme</name>
        <dbReference type="ChEBI" id="CHEBI:30413"/>
    </ligand>
    <ligandPart>
        <name>Fe</name>
        <dbReference type="ChEBI" id="CHEBI:18248"/>
    </ligandPart>
</feature>
<organism evidence="20 21">
    <name type="scientific">Elaeis guineensis var. tenera</name>
    <name type="common">Oil palm</name>
    <dbReference type="NCBI Taxonomy" id="51953"/>
    <lineage>
        <taxon>Eukaryota</taxon>
        <taxon>Viridiplantae</taxon>
        <taxon>Streptophyta</taxon>
        <taxon>Embryophyta</taxon>
        <taxon>Tracheophyta</taxon>
        <taxon>Spermatophyta</taxon>
        <taxon>Magnoliopsida</taxon>
        <taxon>Liliopsida</taxon>
        <taxon>Arecaceae</taxon>
        <taxon>Arecoideae</taxon>
        <taxon>Cocoseae</taxon>
        <taxon>Elaeidinae</taxon>
        <taxon>Elaeis</taxon>
    </lineage>
</organism>
<dbReference type="InParanoid" id="A0A6I9RMI4"/>
<evidence type="ECO:0000256" key="14">
    <source>
        <dbReference type="ARBA" id="ARBA00060577"/>
    </source>
</evidence>
<protein>
    <recommendedName>
        <fullName evidence="15">Cytochrome P450 90D2</fullName>
    </recommendedName>
    <alternativeName>
        <fullName evidence="16">3-dehydro-6-deoxoteasterone synthase</fullName>
    </alternativeName>
</protein>
<evidence type="ECO:0000256" key="9">
    <source>
        <dbReference type="ARBA" id="ARBA00023002"/>
    </source>
</evidence>
<dbReference type="Pfam" id="PF00067">
    <property type="entry name" value="p450"/>
    <property type="match status" value="1"/>
</dbReference>
<evidence type="ECO:0000256" key="2">
    <source>
        <dbReference type="ARBA" id="ARBA00004167"/>
    </source>
</evidence>
<gene>
    <name evidence="21" type="primary">LOC105047955</name>
</gene>
<reference evidence="21" key="1">
    <citation type="submission" date="2025-08" db="UniProtKB">
        <authorList>
            <consortium name="RefSeq"/>
        </authorList>
    </citation>
    <scope>IDENTIFICATION</scope>
</reference>
<evidence type="ECO:0000256" key="13">
    <source>
        <dbReference type="ARBA" id="ARBA00037910"/>
    </source>
</evidence>
<evidence type="ECO:0000256" key="3">
    <source>
        <dbReference type="ARBA" id="ARBA00004972"/>
    </source>
</evidence>
<evidence type="ECO:0000256" key="17">
    <source>
        <dbReference type="PIRSR" id="PIRSR602401-1"/>
    </source>
</evidence>
<dbReference type="GO" id="GO:0016709">
    <property type="term" value="F:oxidoreductase activity, acting on paired donors, with incorporation or reduction of molecular oxygen, NAD(P)H as one donor, and incorporation of one atom of oxygen"/>
    <property type="evidence" value="ECO:0007669"/>
    <property type="project" value="UniProtKB-ARBA"/>
</dbReference>
<dbReference type="GO" id="GO:0048443">
    <property type="term" value="P:stamen development"/>
    <property type="evidence" value="ECO:0007669"/>
    <property type="project" value="UniProtKB-ARBA"/>
</dbReference>
<evidence type="ECO:0000256" key="12">
    <source>
        <dbReference type="ARBA" id="ARBA00023136"/>
    </source>
</evidence>
<name>A0A6I9RMI4_ELAGV</name>
<evidence type="ECO:0000256" key="19">
    <source>
        <dbReference type="SAM" id="Phobius"/>
    </source>
</evidence>
<dbReference type="GO" id="GO:0005506">
    <property type="term" value="F:iron ion binding"/>
    <property type="evidence" value="ECO:0007669"/>
    <property type="project" value="InterPro"/>
</dbReference>
<keyword evidence="9 18" id="KW-0560">Oxidoreductase</keyword>
<dbReference type="RefSeq" id="XP_010925417.1">
    <property type="nucleotide sequence ID" value="XM_010927115.3"/>
</dbReference>
<dbReference type="InterPro" id="IPR001128">
    <property type="entry name" value="Cyt_P450"/>
</dbReference>
<dbReference type="PRINTS" id="PR00463">
    <property type="entry name" value="EP450I"/>
</dbReference>
<evidence type="ECO:0000313" key="20">
    <source>
        <dbReference type="Proteomes" id="UP000504607"/>
    </source>
</evidence>
<comment type="similarity">
    <text evidence="4 18">Belongs to the cytochrome P450 family.</text>
</comment>
<dbReference type="GO" id="GO:0048441">
    <property type="term" value="P:petal development"/>
    <property type="evidence" value="ECO:0007669"/>
    <property type="project" value="UniProtKB-ARBA"/>
</dbReference>
<dbReference type="Gene3D" id="1.10.630.10">
    <property type="entry name" value="Cytochrome P450"/>
    <property type="match status" value="1"/>
</dbReference>
<comment type="subcellular location">
    <subcellularLocation>
        <location evidence="2">Membrane</location>
        <topology evidence="2">Single-pass membrane protein</topology>
    </subcellularLocation>
</comment>
<sequence length="496" mass="56780">MGPNLWKMDNLFITWVATTVTVLATILWNKLRKWRKTSAQLPRGSFGWPLIGETLDFVSCSYSSRPESFMDKRRLLHGKVFKSHLFGSPTIVSTDAEVSRFVLQSDANKFVPWYPKSLTELMGKSSILLINGSLQKRIHGLIGTFFKSPHLKARITGDMQCYVLEAMKHWKDDQLIYIQEESKRIVFQILVKGLIGLEPGEEMNFLKQQFREFIAGLMSLPVKLPGSRLYKSLQAKKRMVMLIEKIIQEKRKNNKNGCTQRDAVDVLIKDGSDQLTDDLISDNMIDLMIPAEDSVPILMTLAIKYLSECPLALRRLEQENINAKKRKSLLGEDLQWTDYMSLSFTQDVITETLRMGNIISGIMRKAVRDVEIKGHFIPKGWCILTYFRSVHLDESLYKEAYKFNPWRWKDKDMGACSFTPFGGGQRLCPGLDLARLEASIFLHHLVTSFTWVAEEDHIINFPTVRMKGGMPIRVRRKAKESPIPAITRGTNNGLAK</sequence>
<evidence type="ECO:0000256" key="1">
    <source>
        <dbReference type="ARBA" id="ARBA00001971"/>
    </source>
</evidence>
<evidence type="ECO:0000256" key="7">
    <source>
        <dbReference type="ARBA" id="ARBA00022723"/>
    </source>
</evidence>
<evidence type="ECO:0000256" key="15">
    <source>
        <dbReference type="ARBA" id="ARBA00068727"/>
    </source>
</evidence>
<keyword evidence="8 19" id="KW-1133">Transmembrane helix</keyword>
<evidence type="ECO:0000256" key="18">
    <source>
        <dbReference type="RuleBase" id="RU000461"/>
    </source>
</evidence>
<dbReference type="AlphaFoldDB" id="A0A6I9RMI4"/>
<proteinExistence type="inferred from homology"/>
<dbReference type="Proteomes" id="UP000504607">
    <property type="component" value="Chromosome 7"/>
</dbReference>
<evidence type="ECO:0000256" key="16">
    <source>
        <dbReference type="ARBA" id="ARBA00078099"/>
    </source>
</evidence>
<dbReference type="GO" id="GO:0020037">
    <property type="term" value="F:heme binding"/>
    <property type="evidence" value="ECO:0007669"/>
    <property type="project" value="InterPro"/>
</dbReference>
<dbReference type="GO" id="GO:0016020">
    <property type="term" value="C:membrane"/>
    <property type="evidence" value="ECO:0007669"/>
    <property type="project" value="UniProtKB-SubCell"/>
</dbReference>
<keyword evidence="10 17" id="KW-0408">Iron</keyword>
<evidence type="ECO:0000256" key="6">
    <source>
        <dbReference type="ARBA" id="ARBA00022692"/>
    </source>
</evidence>
<dbReference type="KEGG" id="egu:105047955"/>
<evidence type="ECO:0000256" key="8">
    <source>
        <dbReference type="ARBA" id="ARBA00022989"/>
    </source>
</evidence>
<dbReference type="GO" id="GO:0010268">
    <property type="term" value="P:brassinosteroid homeostasis"/>
    <property type="evidence" value="ECO:0007669"/>
    <property type="project" value="TreeGrafter"/>
</dbReference>
<feature type="transmembrane region" description="Helical" evidence="19">
    <location>
        <begin position="12"/>
        <end position="31"/>
    </location>
</feature>
<evidence type="ECO:0000313" key="21">
    <source>
        <dbReference type="RefSeq" id="XP_010925417.1"/>
    </source>
</evidence>
<dbReference type="FunCoup" id="A0A6I9RMI4">
    <property type="interactions" value="305"/>
</dbReference>
<accession>A0A6I9RMI4</accession>
<comment type="pathway">
    <text evidence="3">Hormone biosynthesis.</text>
</comment>
<dbReference type="InterPro" id="IPR002401">
    <property type="entry name" value="Cyt_P450_E_grp-I"/>
</dbReference>
<keyword evidence="7 17" id="KW-0479">Metal-binding</keyword>
<dbReference type="GeneID" id="105047955"/>
<dbReference type="PROSITE" id="PS00086">
    <property type="entry name" value="CYTOCHROME_P450"/>
    <property type="match status" value="1"/>
</dbReference>
<dbReference type="FunFam" id="1.10.630.10:FF:000048">
    <property type="entry name" value="3-epi-6-deoxocathasterone 23-monooxygenase CYP90D1"/>
    <property type="match status" value="1"/>
</dbReference>
<dbReference type="SUPFAM" id="SSF48264">
    <property type="entry name" value="Cytochrome P450"/>
    <property type="match status" value="1"/>
</dbReference>
<dbReference type="InterPro" id="IPR017972">
    <property type="entry name" value="Cyt_P450_CS"/>
</dbReference>
<evidence type="ECO:0000256" key="4">
    <source>
        <dbReference type="ARBA" id="ARBA00010617"/>
    </source>
</evidence>
<dbReference type="InterPro" id="IPR036396">
    <property type="entry name" value="Cyt_P450_sf"/>
</dbReference>
<dbReference type="GO" id="GO:0016125">
    <property type="term" value="P:sterol metabolic process"/>
    <property type="evidence" value="ECO:0007669"/>
    <property type="project" value="TreeGrafter"/>
</dbReference>
<comment type="pathway">
    <text evidence="13">Plant hormone biosynthesis; brassinosteroid biosynthesis.</text>
</comment>
<dbReference type="GO" id="GO:0048366">
    <property type="term" value="P:leaf development"/>
    <property type="evidence" value="ECO:0007669"/>
    <property type="project" value="UniProtKB-ARBA"/>
</dbReference>
<dbReference type="CDD" id="cd11043">
    <property type="entry name" value="CYP90-like"/>
    <property type="match status" value="1"/>
</dbReference>
<comment type="pathway">
    <text evidence="14">Steroid biosynthesis.</text>
</comment>
<keyword evidence="12 19" id="KW-0472">Membrane</keyword>